<dbReference type="RefSeq" id="WP_113865934.1">
    <property type="nucleotide sequence ID" value="NZ_BAABQN010000001.1"/>
</dbReference>
<gene>
    <name evidence="11" type="ORF">DES48_10164</name>
</gene>
<dbReference type="NCBIfam" id="TIGR01128">
    <property type="entry name" value="holA"/>
    <property type="match status" value="1"/>
</dbReference>
<dbReference type="Proteomes" id="UP000252254">
    <property type="component" value="Unassembled WGS sequence"/>
</dbReference>
<dbReference type="EC" id="2.7.7.7" evidence="1"/>
<dbReference type="InterPro" id="IPR027417">
    <property type="entry name" value="P-loop_NTPase"/>
</dbReference>
<keyword evidence="3" id="KW-0808">Transferase</keyword>
<keyword evidence="5" id="KW-0235">DNA replication</keyword>
<protein>
    <recommendedName>
        <fullName evidence="2">DNA polymerase III subunit delta</fullName>
        <ecNumber evidence="1">2.7.7.7</ecNumber>
    </recommendedName>
</protein>
<dbReference type="SUPFAM" id="SSF52540">
    <property type="entry name" value="P-loop containing nucleoside triphosphate hydrolases"/>
    <property type="match status" value="1"/>
</dbReference>
<comment type="catalytic activity">
    <reaction evidence="8">
        <text>DNA(n) + a 2'-deoxyribonucleoside 5'-triphosphate = DNA(n+1) + diphosphate</text>
        <dbReference type="Rhea" id="RHEA:22508"/>
        <dbReference type="Rhea" id="RHEA-COMP:17339"/>
        <dbReference type="Rhea" id="RHEA-COMP:17340"/>
        <dbReference type="ChEBI" id="CHEBI:33019"/>
        <dbReference type="ChEBI" id="CHEBI:61560"/>
        <dbReference type="ChEBI" id="CHEBI:173112"/>
        <dbReference type="EC" id="2.7.7.7"/>
    </reaction>
</comment>
<dbReference type="GO" id="GO:0009360">
    <property type="term" value="C:DNA polymerase III complex"/>
    <property type="evidence" value="ECO:0007669"/>
    <property type="project" value="InterPro"/>
</dbReference>
<dbReference type="InterPro" id="IPR005790">
    <property type="entry name" value="DNA_polIII_delta"/>
</dbReference>
<proteinExistence type="inferred from homology"/>
<feature type="domain" description="DNA polymerase III delta N-terminal" evidence="9">
    <location>
        <begin position="19"/>
        <end position="143"/>
    </location>
</feature>
<dbReference type="AlphaFoldDB" id="A0A366EIT9"/>
<dbReference type="Pfam" id="PF21694">
    <property type="entry name" value="DNA_pol3_delta_C"/>
    <property type="match status" value="1"/>
</dbReference>
<dbReference type="InterPro" id="IPR010372">
    <property type="entry name" value="DNA_pol3_delta_N"/>
</dbReference>
<name>A0A366EIT9_9BACI</name>
<dbReference type="Gene3D" id="1.10.8.60">
    <property type="match status" value="1"/>
</dbReference>
<dbReference type="SUPFAM" id="SSF48019">
    <property type="entry name" value="post-AAA+ oligomerization domain-like"/>
    <property type="match status" value="1"/>
</dbReference>
<dbReference type="Pfam" id="PF06144">
    <property type="entry name" value="DNA_pol3_delta"/>
    <property type="match status" value="1"/>
</dbReference>
<dbReference type="STRING" id="200904.GCA_900168775_02447"/>
<comment type="similarity">
    <text evidence="7">Belongs to the DNA polymerase HolA subunit family.</text>
</comment>
<accession>A0A366EIT9</accession>
<evidence type="ECO:0000259" key="9">
    <source>
        <dbReference type="Pfam" id="PF06144"/>
    </source>
</evidence>
<dbReference type="Gene3D" id="3.40.50.300">
    <property type="entry name" value="P-loop containing nucleotide triphosphate hydrolases"/>
    <property type="match status" value="1"/>
</dbReference>
<keyword evidence="4" id="KW-0548">Nucleotidyltransferase</keyword>
<evidence type="ECO:0000256" key="2">
    <source>
        <dbReference type="ARBA" id="ARBA00017703"/>
    </source>
</evidence>
<evidence type="ECO:0000313" key="11">
    <source>
        <dbReference type="EMBL" id="RBP01335.1"/>
    </source>
</evidence>
<evidence type="ECO:0000256" key="4">
    <source>
        <dbReference type="ARBA" id="ARBA00022695"/>
    </source>
</evidence>
<comment type="caution">
    <text evidence="11">The sequence shown here is derived from an EMBL/GenBank/DDBJ whole genome shotgun (WGS) entry which is preliminary data.</text>
</comment>
<keyword evidence="6" id="KW-0239">DNA-directed DNA polymerase</keyword>
<evidence type="ECO:0000256" key="8">
    <source>
        <dbReference type="ARBA" id="ARBA00049244"/>
    </source>
</evidence>
<dbReference type="GO" id="GO:0003887">
    <property type="term" value="F:DNA-directed DNA polymerase activity"/>
    <property type="evidence" value="ECO:0007669"/>
    <property type="project" value="UniProtKB-KW"/>
</dbReference>
<evidence type="ECO:0000259" key="10">
    <source>
        <dbReference type="Pfam" id="PF21694"/>
    </source>
</evidence>
<dbReference type="GO" id="GO:0006261">
    <property type="term" value="P:DNA-templated DNA replication"/>
    <property type="evidence" value="ECO:0007669"/>
    <property type="project" value="TreeGrafter"/>
</dbReference>
<dbReference type="PANTHER" id="PTHR34388:SF1">
    <property type="entry name" value="DNA POLYMERASE III SUBUNIT DELTA"/>
    <property type="match status" value="1"/>
</dbReference>
<dbReference type="GO" id="GO:0003677">
    <property type="term" value="F:DNA binding"/>
    <property type="evidence" value="ECO:0007669"/>
    <property type="project" value="InterPro"/>
</dbReference>
<evidence type="ECO:0000256" key="6">
    <source>
        <dbReference type="ARBA" id="ARBA00022932"/>
    </source>
</evidence>
<evidence type="ECO:0000313" key="12">
    <source>
        <dbReference type="Proteomes" id="UP000252254"/>
    </source>
</evidence>
<dbReference type="InterPro" id="IPR048466">
    <property type="entry name" value="DNA_pol3_delta-like_C"/>
</dbReference>
<evidence type="ECO:0000256" key="3">
    <source>
        <dbReference type="ARBA" id="ARBA00022679"/>
    </source>
</evidence>
<organism evidence="11 12">
    <name type="scientific">Paraliobacillus ryukyuensis</name>
    <dbReference type="NCBI Taxonomy" id="200904"/>
    <lineage>
        <taxon>Bacteria</taxon>
        <taxon>Bacillati</taxon>
        <taxon>Bacillota</taxon>
        <taxon>Bacilli</taxon>
        <taxon>Bacillales</taxon>
        <taxon>Bacillaceae</taxon>
        <taxon>Paraliobacillus</taxon>
    </lineage>
</organism>
<evidence type="ECO:0000256" key="5">
    <source>
        <dbReference type="ARBA" id="ARBA00022705"/>
    </source>
</evidence>
<dbReference type="InterPro" id="IPR008921">
    <property type="entry name" value="DNA_pol3_clamp-load_cplx_C"/>
</dbReference>
<dbReference type="EMBL" id="QNRI01000001">
    <property type="protein sequence ID" value="RBP01335.1"/>
    <property type="molecule type" value="Genomic_DNA"/>
</dbReference>
<keyword evidence="12" id="KW-1185">Reference proteome</keyword>
<feature type="domain" description="DNA polymerase III delta subunit-like C-terminal" evidence="10">
    <location>
        <begin position="221"/>
        <end position="337"/>
    </location>
</feature>
<sequence length="343" mass="38921">MDYFKAMKEIKQQALAPIYLLIGPETYLAENVVNTIRKKATSDTEEENVIRYDLEETAIQEAIMDVETYPFFGETKIVVASNPVFLTAKPDKSGVTHQLDNLLQYAMNPVDYSVLVLIAPYEKLDERKKLTKALKKNATVIECDPVRDWDMDKWMDHLAKQLHIGIEKAAYDVILQEVGSNLMLMEKELEKLAIYVGEGGTVTVDTAEMLLAHQSANTSGLKLVDAVIAKNLAKALRIYQDLARMNEDEIALVALLASQFRTINHVKTLKKTGYSQKQMAQQLKVHPYVIKMAMTRENYFSREQLEGILNQCAITDAQVKQGRMDKRLAFELLLYQIIRPTAS</sequence>
<evidence type="ECO:0000256" key="7">
    <source>
        <dbReference type="ARBA" id="ARBA00034754"/>
    </source>
</evidence>
<dbReference type="OrthoDB" id="9775929at2"/>
<dbReference type="Gene3D" id="1.20.272.10">
    <property type="match status" value="1"/>
</dbReference>
<reference evidence="11 12" key="1">
    <citation type="submission" date="2018-06" db="EMBL/GenBank/DDBJ databases">
        <title>Genomic Encyclopedia of Type Strains, Phase IV (KMG-IV): sequencing the most valuable type-strain genomes for metagenomic binning, comparative biology and taxonomic classification.</title>
        <authorList>
            <person name="Goeker M."/>
        </authorList>
    </citation>
    <scope>NUCLEOTIDE SEQUENCE [LARGE SCALE GENOMIC DNA]</scope>
    <source>
        <strain evidence="11 12">DSM 15140</strain>
    </source>
</reference>
<evidence type="ECO:0000256" key="1">
    <source>
        <dbReference type="ARBA" id="ARBA00012417"/>
    </source>
</evidence>
<dbReference type="PANTHER" id="PTHR34388">
    <property type="entry name" value="DNA POLYMERASE III SUBUNIT DELTA"/>
    <property type="match status" value="1"/>
</dbReference>